<evidence type="ECO:0000256" key="3">
    <source>
        <dbReference type="ARBA" id="ARBA00022603"/>
    </source>
</evidence>
<dbReference type="PROSITE" id="PS50123">
    <property type="entry name" value="CHER"/>
    <property type="match status" value="1"/>
</dbReference>
<comment type="catalytic activity">
    <reaction evidence="1">
        <text>L-glutamyl-[protein] + S-adenosyl-L-methionine = [protein]-L-glutamate 5-O-methyl ester + S-adenosyl-L-homocysteine</text>
        <dbReference type="Rhea" id="RHEA:24452"/>
        <dbReference type="Rhea" id="RHEA-COMP:10208"/>
        <dbReference type="Rhea" id="RHEA-COMP:10311"/>
        <dbReference type="ChEBI" id="CHEBI:29973"/>
        <dbReference type="ChEBI" id="CHEBI:57856"/>
        <dbReference type="ChEBI" id="CHEBI:59789"/>
        <dbReference type="ChEBI" id="CHEBI:82795"/>
        <dbReference type="EC" id="2.1.1.80"/>
    </reaction>
</comment>
<dbReference type="EMBL" id="CP002606">
    <property type="protein sequence ID" value="AEA34287.1"/>
    <property type="molecule type" value="Genomic_DNA"/>
</dbReference>
<organism evidence="7 8">
    <name type="scientific">Hippea maritima (strain ATCC 700847 / DSM 10411 / MH2)</name>
    <dbReference type="NCBI Taxonomy" id="760142"/>
    <lineage>
        <taxon>Bacteria</taxon>
        <taxon>Pseudomonadati</taxon>
        <taxon>Campylobacterota</taxon>
        <taxon>Desulfurellia</taxon>
        <taxon>Desulfurellales</taxon>
        <taxon>Hippeaceae</taxon>
        <taxon>Hippea</taxon>
    </lineage>
</organism>
<evidence type="ECO:0000259" key="6">
    <source>
        <dbReference type="PROSITE" id="PS50123"/>
    </source>
</evidence>
<dbReference type="SMART" id="SM00138">
    <property type="entry name" value="MeTrc"/>
    <property type="match status" value="1"/>
</dbReference>
<dbReference type="InterPro" id="IPR022642">
    <property type="entry name" value="CheR_C"/>
</dbReference>
<dbReference type="Pfam" id="PF01739">
    <property type="entry name" value="CheR"/>
    <property type="match status" value="1"/>
</dbReference>
<dbReference type="OrthoDB" id="9786165at2"/>
<dbReference type="EC" id="2.1.1.80" evidence="2"/>
<keyword evidence="5" id="KW-0949">S-adenosyl-L-methionine</keyword>
<reference evidence="8" key="2">
    <citation type="submission" date="2011-03" db="EMBL/GenBank/DDBJ databases">
        <title>The complete genome of Hippea maritima DSM 10411.</title>
        <authorList>
            <consortium name="US DOE Joint Genome Institute (JGI-PGF)"/>
            <person name="Lucas S."/>
            <person name="Copeland A."/>
            <person name="Lapidus A."/>
            <person name="Bruce D."/>
            <person name="Goodwin L."/>
            <person name="Pitluck S."/>
            <person name="Peters L."/>
            <person name="Kyrpides N."/>
            <person name="Mavromatis K."/>
            <person name="Pagani I."/>
            <person name="Ivanova N."/>
            <person name="Mikhailova N."/>
            <person name="Lu M."/>
            <person name="Detter J.C."/>
            <person name="Tapia R."/>
            <person name="Han C."/>
            <person name="Land M."/>
            <person name="Hauser L."/>
            <person name="Markowitz V."/>
            <person name="Cheng J.-F."/>
            <person name="Hugenholtz P."/>
            <person name="Woyke T."/>
            <person name="Wu D."/>
            <person name="Spring S."/>
            <person name="Schroeder M."/>
            <person name="Brambilla E."/>
            <person name="Klenk H.-P."/>
            <person name="Eisen J.A."/>
        </authorList>
    </citation>
    <scope>NUCLEOTIDE SEQUENCE [LARGE SCALE GENOMIC DNA]</scope>
    <source>
        <strain evidence="8">ATCC 700847 / DSM 10411 / MH2</strain>
    </source>
</reference>
<dbReference type="PRINTS" id="PR00996">
    <property type="entry name" value="CHERMTFRASE"/>
</dbReference>
<dbReference type="STRING" id="760142.Hipma_1330"/>
<sequence>MSEKMNPKTFEEIRDFIYKKSGIFFEKSKEYLLTNRLNKRLKELGLNTFEEYLQYLKSPKGSQELAPLFDAITINETYFFRHIRQIEAFRDVIVPELLKKKRSINVWSAACSTGEEPYTLVIALMEKYGQNIPARILASDISNEVLQKAKDGIYGEYSVKELSADLKKKYFDNAGFGKYKIKDFVKRKVVFKNINLMDPTLGRKVGKMDVIFCRNVLIYFDAKSRQQVINIFYNDILNPGGYLFLGATESISRLNTSFKLCHFKMAIAYQKPE</sequence>
<dbReference type="InterPro" id="IPR050903">
    <property type="entry name" value="Bact_Chemotaxis_MeTrfase"/>
</dbReference>
<dbReference type="GO" id="GO:0008983">
    <property type="term" value="F:protein-glutamate O-methyltransferase activity"/>
    <property type="evidence" value="ECO:0007669"/>
    <property type="project" value="UniProtKB-EC"/>
</dbReference>
<gene>
    <name evidence="7" type="ordered locus">Hipma_1330</name>
</gene>
<evidence type="ECO:0000256" key="1">
    <source>
        <dbReference type="ARBA" id="ARBA00001541"/>
    </source>
</evidence>
<dbReference type="AlphaFoldDB" id="F2LXP6"/>
<dbReference type="InterPro" id="IPR022641">
    <property type="entry name" value="CheR_N"/>
</dbReference>
<keyword evidence="3 7" id="KW-0489">Methyltransferase</keyword>
<dbReference type="KEGG" id="hmr:Hipma_1330"/>
<keyword evidence="4 7" id="KW-0808">Transferase</keyword>
<dbReference type="PANTHER" id="PTHR24422:SF10">
    <property type="entry name" value="CHEMOTAXIS PROTEIN METHYLTRANSFERASE 2"/>
    <property type="match status" value="1"/>
</dbReference>
<accession>F2LXP6</accession>
<evidence type="ECO:0000313" key="7">
    <source>
        <dbReference type="EMBL" id="AEA34287.1"/>
    </source>
</evidence>
<dbReference type="GO" id="GO:0032259">
    <property type="term" value="P:methylation"/>
    <property type="evidence" value="ECO:0007669"/>
    <property type="project" value="UniProtKB-KW"/>
</dbReference>
<dbReference type="InterPro" id="IPR026024">
    <property type="entry name" value="Chemotaxis_MeTrfase_CheR"/>
</dbReference>
<dbReference type="Proteomes" id="UP000008139">
    <property type="component" value="Chromosome"/>
</dbReference>
<evidence type="ECO:0000313" key="8">
    <source>
        <dbReference type="Proteomes" id="UP000008139"/>
    </source>
</evidence>
<evidence type="ECO:0000256" key="2">
    <source>
        <dbReference type="ARBA" id="ARBA00012534"/>
    </source>
</evidence>
<dbReference type="PIRSF" id="PIRSF000410">
    <property type="entry name" value="CheR"/>
    <property type="match status" value="1"/>
</dbReference>
<dbReference type="eggNOG" id="COG1352">
    <property type="taxonomic scope" value="Bacteria"/>
</dbReference>
<dbReference type="HOGENOM" id="CLU_025854_0_1_7"/>
<dbReference type="SUPFAM" id="SSF53335">
    <property type="entry name" value="S-adenosyl-L-methionine-dependent methyltransferases"/>
    <property type="match status" value="1"/>
</dbReference>
<dbReference type="Gene3D" id="3.40.50.150">
    <property type="entry name" value="Vaccinia Virus protein VP39"/>
    <property type="match status" value="1"/>
</dbReference>
<protein>
    <recommendedName>
        <fullName evidence="2">protein-glutamate O-methyltransferase</fullName>
        <ecNumber evidence="2">2.1.1.80</ecNumber>
    </recommendedName>
</protein>
<name>F2LXP6_HIPMA</name>
<dbReference type="Gene3D" id="1.10.155.10">
    <property type="entry name" value="Chemotaxis receptor methyltransferase CheR, N-terminal domain"/>
    <property type="match status" value="1"/>
</dbReference>
<dbReference type="Pfam" id="PF03705">
    <property type="entry name" value="CheR_N"/>
    <property type="match status" value="1"/>
</dbReference>
<dbReference type="InParanoid" id="F2LXP6"/>
<reference evidence="7 8" key="1">
    <citation type="journal article" date="2011" name="Stand. Genomic Sci.">
        <title>Complete genome sequence of the thermophilic sulfur-reducer Hippea maritima type strain (MH(2)).</title>
        <authorList>
            <person name="Huntemann M."/>
            <person name="Lu M."/>
            <person name="Nolan M."/>
            <person name="Lapidus A."/>
            <person name="Lucas S."/>
            <person name="Hammon N."/>
            <person name="Deshpande S."/>
            <person name="Cheng J.F."/>
            <person name="Tapia R."/>
            <person name="Han C."/>
            <person name="Goodwin L."/>
            <person name="Pitluck S."/>
            <person name="Liolios K."/>
            <person name="Pagani I."/>
            <person name="Ivanova N."/>
            <person name="Ovchinikova G."/>
            <person name="Pati A."/>
            <person name="Chen A."/>
            <person name="Palaniappan K."/>
            <person name="Land M."/>
            <person name="Hauser L."/>
            <person name="Jeffries C.D."/>
            <person name="Detter J.C."/>
            <person name="Brambilla E.M."/>
            <person name="Rohde M."/>
            <person name="Spring S."/>
            <person name="Goker M."/>
            <person name="Woyke T."/>
            <person name="Bristow J."/>
            <person name="Eisen J.A."/>
            <person name="Markowitz V."/>
            <person name="Hugenholtz P."/>
            <person name="Kyrpides N.C."/>
            <person name="Klenk H.P."/>
            <person name="Mavromatis K."/>
        </authorList>
    </citation>
    <scope>NUCLEOTIDE SEQUENCE [LARGE SCALE GENOMIC DNA]</scope>
    <source>
        <strain evidence="8">ATCC 700847 / DSM 10411 / MH2</strain>
    </source>
</reference>
<dbReference type="InterPro" id="IPR029063">
    <property type="entry name" value="SAM-dependent_MTases_sf"/>
</dbReference>
<keyword evidence="8" id="KW-1185">Reference proteome</keyword>
<dbReference type="RefSeq" id="WP_013682319.1">
    <property type="nucleotide sequence ID" value="NC_015318.1"/>
</dbReference>
<feature type="domain" description="CheR-type methyltransferase" evidence="6">
    <location>
        <begin position="1"/>
        <end position="264"/>
    </location>
</feature>
<dbReference type="FunCoup" id="F2LXP6">
    <property type="interactions" value="202"/>
</dbReference>
<dbReference type="PANTHER" id="PTHR24422">
    <property type="entry name" value="CHEMOTAXIS PROTEIN METHYLTRANSFERASE"/>
    <property type="match status" value="1"/>
</dbReference>
<proteinExistence type="predicted"/>
<dbReference type="InterPro" id="IPR000780">
    <property type="entry name" value="CheR_MeTrfase"/>
</dbReference>
<dbReference type="InterPro" id="IPR036804">
    <property type="entry name" value="CheR_N_sf"/>
</dbReference>
<evidence type="ECO:0000256" key="5">
    <source>
        <dbReference type="ARBA" id="ARBA00022691"/>
    </source>
</evidence>
<evidence type="ECO:0000256" key="4">
    <source>
        <dbReference type="ARBA" id="ARBA00022679"/>
    </source>
</evidence>
<dbReference type="SUPFAM" id="SSF47757">
    <property type="entry name" value="Chemotaxis receptor methyltransferase CheR, N-terminal domain"/>
    <property type="match status" value="1"/>
</dbReference>